<protein>
    <submittedName>
        <fullName evidence="3">Uncharacterized protein</fullName>
    </submittedName>
</protein>
<feature type="region of interest" description="Disordered" evidence="2">
    <location>
        <begin position="82"/>
        <end position="105"/>
    </location>
</feature>
<evidence type="ECO:0000313" key="3">
    <source>
        <dbReference type="EMBL" id="CAG9864160.1"/>
    </source>
</evidence>
<organism evidence="3 4">
    <name type="scientific">Phyllotreta striolata</name>
    <name type="common">Striped flea beetle</name>
    <name type="synonym">Crioceris striolata</name>
    <dbReference type="NCBI Taxonomy" id="444603"/>
    <lineage>
        <taxon>Eukaryota</taxon>
        <taxon>Metazoa</taxon>
        <taxon>Ecdysozoa</taxon>
        <taxon>Arthropoda</taxon>
        <taxon>Hexapoda</taxon>
        <taxon>Insecta</taxon>
        <taxon>Pterygota</taxon>
        <taxon>Neoptera</taxon>
        <taxon>Endopterygota</taxon>
        <taxon>Coleoptera</taxon>
        <taxon>Polyphaga</taxon>
        <taxon>Cucujiformia</taxon>
        <taxon>Chrysomeloidea</taxon>
        <taxon>Chrysomelidae</taxon>
        <taxon>Galerucinae</taxon>
        <taxon>Alticini</taxon>
        <taxon>Phyllotreta</taxon>
    </lineage>
</organism>
<keyword evidence="1" id="KW-0175">Coiled coil</keyword>
<evidence type="ECO:0000256" key="1">
    <source>
        <dbReference type="SAM" id="Coils"/>
    </source>
</evidence>
<feature type="coiled-coil region" evidence="1">
    <location>
        <begin position="217"/>
        <end position="337"/>
    </location>
</feature>
<proteinExistence type="predicted"/>
<keyword evidence="4" id="KW-1185">Reference proteome</keyword>
<name>A0A9N9TWG4_PHYSR</name>
<evidence type="ECO:0000313" key="4">
    <source>
        <dbReference type="Proteomes" id="UP001153712"/>
    </source>
</evidence>
<accession>A0A9N9TWG4</accession>
<dbReference type="OrthoDB" id="8193820at2759"/>
<feature type="compositionally biased region" description="Polar residues" evidence="2">
    <location>
        <begin position="91"/>
        <end position="105"/>
    </location>
</feature>
<dbReference type="AlphaFoldDB" id="A0A9N9TWG4"/>
<gene>
    <name evidence="3" type="ORF">PHYEVI_LOCUS10417</name>
</gene>
<dbReference type="Proteomes" id="UP001153712">
    <property type="component" value="Chromosome 7"/>
</dbReference>
<evidence type="ECO:0000256" key="2">
    <source>
        <dbReference type="SAM" id="MobiDB-lite"/>
    </source>
</evidence>
<reference evidence="3" key="1">
    <citation type="submission" date="2022-01" db="EMBL/GenBank/DDBJ databases">
        <authorList>
            <person name="King R."/>
        </authorList>
    </citation>
    <scope>NUCLEOTIDE SEQUENCE</scope>
</reference>
<dbReference type="EMBL" id="OU900100">
    <property type="protein sequence ID" value="CAG9864160.1"/>
    <property type="molecule type" value="Genomic_DNA"/>
</dbReference>
<sequence length="497" mass="56822">MAQRHTRPSAAFNKEALTCEKYLSKLANREKQLNQLYPASVSAKERTKSPHVQREIKPRPNVIQQNIPRPKSLKEPAVTYADESAMGEGTKSASKQRSKQISNKESWSRMLKEHKAGDKFSAFGNFDPLRTLHFLSKELQYQLQSILPRDDKLQQMVSDMQYALKRVPPELASQVYLLQGLNFLQEPKQQIEKDVVEEVETLDCGVQTPHGKLYEDNEKLQSVLAKLTKSCKQMESVCLDLRKEKIELQEELDITKEETDLLKKRIDQLEHENKEILRARISNLEKEKNELNNQLKSAVSKSKNQLEQATNTLKSQIIELKSQKSAVEQENGKLKHQIKLDALEREKFMSILALRNAQIDEIKTEMGHLQEMVNEQLLDVHNSAFQDAPDAGELDKPEKLEKHYAKEADNTLSTITTNEFSPAPQMVASCNSFQSFKDLETADTDGNGSLPDLEAILKDERFQEQLMEKLSSHTIIKSMFDKIKDTAYAVATSQRDK</sequence>